<accession>A0A1H3X933</accession>
<sequence>MPTGTESGADEDGEPSMPETPTVSVCESCPGRTVFIESGNTEGWIASDLTVEPKQ</sequence>
<dbReference type="RefSeq" id="WP_176791191.1">
    <property type="nucleotide sequence ID" value="NZ_FNQT01000001.1"/>
</dbReference>
<gene>
    <name evidence="2" type="ORF">SAMN04488065_1392</name>
</gene>
<evidence type="ECO:0000256" key="1">
    <source>
        <dbReference type="SAM" id="MobiDB-lite"/>
    </source>
</evidence>
<reference evidence="2 3" key="1">
    <citation type="submission" date="2016-10" db="EMBL/GenBank/DDBJ databases">
        <authorList>
            <person name="de Groot N.N."/>
        </authorList>
    </citation>
    <scope>NUCLEOTIDE SEQUENCE [LARGE SCALE GENOMIC DNA]</scope>
    <source>
        <strain evidence="2 3">CGMCC 1.8712</strain>
    </source>
</reference>
<feature type="region of interest" description="Disordered" evidence="1">
    <location>
        <begin position="1"/>
        <end position="26"/>
    </location>
</feature>
<keyword evidence="3" id="KW-1185">Reference proteome</keyword>
<proteinExistence type="predicted"/>
<dbReference type="OrthoDB" id="204433at2157"/>
<dbReference type="AlphaFoldDB" id="A0A1H3X933"/>
<dbReference type="Proteomes" id="UP000236755">
    <property type="component" value="Unassembled WGS sequence"/>
</dbReference>
<organism evidence="2 3">
    <name type="scientific">Haloplanus vescus</name>
    <dbReference type="NCBI Taxonomy" id="555874"/>
    <lineage>
        <taxon>Archaea</taxon>
        <taxon>Methanobacteriati</taxon>
        <taxon>Methanobacteriota</taxon>
        <taxon>Stenosarchaea group</taxon>
        <taxon>Halobacteria</taxon>
        <taxon>Halobacteriales</taxon>
        <taxon>Haloferacaceae</taxon>
        <taxon>Haloplanus</taxon>
    </lineage>
</organism>
<evidence type="ECO:0000313" key="3">
    <source>
        <dbReference type="Proteomes" id="UP000236755"/>
    </source>
</evidence>
<name>A0A1H3X933_9EURY</name>
<protein>
    <submittedName>
        <fullName evidence="2">Uncharacterized protein</fullName>
    </submittedName>
</protein>
<evidence type="ECO:0000313" key="2">
    <source>
        <dbReference type="EMBL" id="SDZ95142.1"/>
    </source>
</evidence>
<dbReference type="EMBL" id="FNQT01000001">
    <property type="protein sequence ID" value="SDZ95142.1"/>
    <property type="molecule type" value="Genomic_DNA"/>
</dbReference>